<sequence length="246" mass="27805">SNINADIKSNISVNVNVSANTDINTNSNTDIITNTCITQKLSTQQVLHLRRSCNFAHFKPVILPDLMDKANIVFELICSNESINWCVFIWLLKHVGTTKAVKRTVEELFEEQTQQKEESACTDKTAKSKRHHFARSCNSDRQGHHCEMSVLEEQLTPFLNRNWTEWRTALDTSHPGVVVGQILDSSNPAMQCQINSIHKNAVHGLFAVLPIRKDELLFEYTGALICAKSTAQCDLETEIYNLACMR</sequence>
<comment type="caution">
    <text evidence="1">The sequence shown here is derived from an EMBL/GenBank/DDBJ whole genome shotgun (WGS) entry which is preliminary data.</text>
</comment>
<dbReference type="Proteomes" id="UP000023152">
    <property type="component" value="Unassembled WGS sequence"/>
</dbReference>
<gene>
    <name evidence="1" type="ORF">RFI_13055</name>
</gene>
<dbReference type="AlphaFoldDB" id="X6NCQ9"/>
<keyword evidence="2" id="KW-1185">Reference proteome</keyword>
<protein>
    <recommendedName>
        <fullName evidence="3">SET domain-containing protein</fullName>
    </recommendedName>
</protein>
<evidence type="ECO:0000313" key="2">
    <source>
        <dbReference type="Proteomes" id="UP000023152"/>
    </source>
</evidence>
<name>X6NCQ9_RETFI</name>
<reference evidence="1 2" key="1">
    <citation type="journal article" date="2013" name="Curr. Biol.">
        <title>The Genome of the Foraminiferan Reticulomyxa filosa.</title>
        <authorList>
            <person name="Glockner G."/>
            <person name="Hulsmann N."/>
            <person name="Schleicher M."/>
            <person name="Noegel A.A."/>
            <person name="Eichinger L."/>
            <person name="Gallinger C."/>
            <person name="Pawlowski J."/>
            <person name="Sierra R."/>
            <person name="Euteneuer U."/>
            <person name="Pillet L."/>
            <person name="Moustafa A."/>
            <person name="Platzer M."/>
            <person name="Groth M."/>
            <person name="Szafranski K."/>
            <person name="Schliwa M."/>
        </authorList>
    </citation>
    <scope>NUCLEOTIDE SEQUENCE [LARGE SCALE GENOMIC DNA]</scope>
</reference>
<feature type="non-terminal residue" evidence="1">
    <location>
        <position position="1"/>
    </location>
</feature>
<dbReference type="EMBL" id="ASPP01009443">
    <property type="protein sequence ID" value="ETO24105.1"/>
    <property type="molecule type" value="Genomic_DNA"/>
</dbReference>
<evidence type="ECO:0000313" key="1">
    <source>
        <dbReference type="EMBL" id="ETO24105.1"/>
    </source>
</evidence>
<organism evidence="1 2">
    <name type="scientific">Reticulomyxa filosa</name>
    <dbReference type="NCBI Taxonomy" id="46433"/>
    <lineage>
        <taxon>Eukaryota</taxon>
        <taxon>Sar</taxon>
        <taxon>Rhizaria</taxon>
        <taxon>Retaria</taxon>
        <taxon>Foraminifera</taxon>
        <taxon>Monothalamids</taxon>
        <taxon>Reticulomyxidae</taxon>
        <taxon>Reticulomyxa</taxon>
    </lineage>
</organism>
<proteinExistence type="predicted"/>
<accession>X6NCQ9</accession>
<evidence type="ECO:0008006" key="3">
    <source>
        <dbReference type="Google" id="ProtNLM"/>
    </source>
</evidence>